<organism evidence="5 6">
    <name type="scientific">Actinomortierella ambigua</name>
    <dbReference type="NCBI Taxonomy" id="1343610"/>
    <lineage>
        <taxon>Eukaryota</taxon>
        <taxon>Fungi</taxon>
        <taxon>Fungi incertae sedis</taxon>
        <taxon>Mucoromycota</taxon>
        <taxon>Mortierellomycotina</taxon>
        <taxon>Mortierellomycetes</taxon>
        <taxon>Mortierellales</taxon>
        <taxon>Mortierellaceae</taxon>
        <taxon>Actinomortierella</taxon>
    </lineage>
</organism>
<evidence type="ECO:0000256" key="3">
    <source>
        <dbReference type="PROSITE-ProRule" id="PRU00221"/>
    </source>
</evidence>
<dbReference type="GO" id="GO:0035861">
    <property type="term" value="C:site of double-strand break"/>
    <property type="evidence" value="ECO:0007669"/>
    <property type="project" value="TreeGrafter"/>
</dbReference>
<evidence type="ECO:0008006" key="7">
    <source>
        <dbReference type="Google" id="ProtNLM"/>
    </source>
</evidence>
<dbReference type="Proteomes" id="UP000807716">
    <property type="component" value="Unassembled WGS sequence"/>
</dbReference>
<feature type="compositionally biased region" description="Basic and acidic residues" evidence="4">
    <location>
        <begin position="85"/>
        <end position="96"/>
    </location>
</feature>
<feature type="repeat" description="WD" evidence="3">
    <location>
        <begin position="250"/>
        <end position="292"/>
    </location>
</feature>
<dbReference type="InterPro" id="IPR036322">
    <property type="entry name" value="WD40_repeat_dom_sf"/>
</dbReference>
<dbReference type="OrthoDB" id="10264376at2759"/>
<keyword evidence="6" id="KW-1185">Reference proteome</keyword>
<comment type="caution">
    <text evidence="5">The sequence shown here is derived from an EMBL/GenBank/DDBJ whole genome shotgun (WGS) entry which is preliminary data.</text>
</comment>
<feature type="compositionally biased region" description="Polar residues" evidence="4">
    <location>
        <begin position="1"/>
        <end position="12"/>
    </location>
</feature>
<dbReference type="PANTHER" id="PTHR16017">
    <property type="entry name" value="GASTRULATION DEFECTIVE PROTEIN 1-RELATED"/>
    <property type="match status" value="1"/>
</dbReference>
<dbReference type="AlphaFoldDB" id="A0A9P6UBK8"/>
<dbReference type="SMART" id="SM00320">
    <property type="entry name" value="WD40"/>
    <property type="match status" value="4"/>
</dbReference>
<dbReference type="EMBL" id="JAAAJB010000025">
    <property type="protein sequence ID" value="KAG0269420.1"/>
    <property type="molecule type" value="Genomic_DNA"/>
</dbReference>
<feature type="region of interest" description="Disordered" evidence="4">
    <location>
        <begin position="1"/>
        <end position="144"/>
    </location>
</feature>
<dbReference type="PROSITE" id="PS00678">
    <property type="entry name" value="WD_REPEATS_1"/>
    <property type="match status" value="1"/>
</dbReference>
<reference evidence="5" key="1">
    <citation type="journal article" date="2020" name="Fungal Divers.">
        <title>Resolving the Mortierellaceae phylogeny through synthesis of multi-gene phylogenetics and phylogenomics.</title>
        <authorList>
            <person name="Vandepol N."/>
            <person name="Liber J."/>
            <person name="Desiro A."/>
            <person name="Na H."/>
            <person name="Kennedy M."/>
            <person name="Barry K."/>
            <person name="Grigoriev I.V."/>
            <person name="Miller A.N."/>
            <person name="O'Donnell K."/>
            <person name="Stajich J.E."/>
            <person name="Bonito G."/>
        </authorList>
    </citation>
    <scope>NUCLEOTIDE SEQUENCE</scope>
    <source>
        <strain evidence="5">BC1065</strain>
    </source>
</reference>
<evidence type="ECO:0000256" key="1">
    <source>
        <dbReference type="ARBA" id="ARBA00022574"/>
    </source>
</evidence>
<name>A0A9P6UBK8_9FUNG</name>
<dbReference type="PROSITE" id="PS50294">
    <property type="entry name" value="WD_REPEATS_REGION"/>
    <property type="match status" value="2"/>
</dbReference>
<dbReference type="Gene3D" id="2.130.10.10">
    <property type="entry name" value="YVTN repeat-like/Quinoprotein amine dehydrogenase"/>
    <property type="match status" value="1"/>
</dbReference>
<keyword evidence="1 3" id="KW-0853">WD repeat</keyword>
<sequence length="563" mass="62505">MTVTQPSLSSSHNMDDSDFAKYFPASFGKTTPSRIVKKEKKPPTDDGQDALRSAMPMSFGKQSSSSHRDKPSSSRHLQSGDEPEMPAKPEKNDKQDQGSAENTRGAEGSPDSSKRTDPNDDSDDSDDDSDLEEPSLSSATLPLSHEIVLSEHSKTISAMTLDPAGARLVTGGYDYQMSFWDFAGMDSRFKPFRTLEPCGSHQIHNLQYSLTGDRILVISGETKARIFDRNCTEIAEFQTGDRYIRDLRNTAGHVAALTSGTWHPYMKNTILTASNDGSIRIWDVENTRKQTSVIAYKTKERGGRTPVTAVAYSSNGKLIAGVWDVRNLSKPVSVADDLTSYNVETNVIFSPDERLIVTGTGVKKNEGYGKIVMFNSQTMEVVRTASVSKSSVVRVLWHDKLNQIFAGNSDGTTHVFYDPEVSTNGAKLCVGKAPKKRAVDDYEIDRPIITPHALPMFKEERVKSHKRKHEKLRKDPVASHRPDLPISGPGRGGKVGTNVTQHILSGYVKGDIVRGEDPREALLKYHEVSEKDPKWITPAYKQSQPKTVYADPDQDERERKRQK</sequence>
<dbReference type="GO" id="GO:0005634">
    <property type="term" value="C:nucleus"/>
    <property type="evidence" value="ECO:0007669"/>
    <property type="project" value="TreeGrafter"/>
</dbReference>
<feature type="region of interest" description="Disordered" evidence="4">
    <location>
        <begin position="460"/>
        <end position="497"/>
    </location>
</feature>
<evidence type="ECO:0000313" key="6">
    <source>
        <dbReference type="Proteomes" id="UP000807716"/>
    </source>
</evidence>
<evidence type="ECO:0000256" key="2">
    <source>
        <dbReference type="ARBA" id="ARBA00022737"/>
    </source>
</evidence>
<dbReference type="InterPro" id="IPR001680">
    <property type="entry name" value="WD40_rpt"/>
</dbReference>
<dbReference type="InterPro" id="IPR015943">
    <property type="entry name" value="WD40/YVTN_repeat-like_dom_sf"/>
</dbReference>
<feature type="region of interest" description="Disordered" evidence="4">
    <location>
        <begin position="533"/>
        <end position="563"/>
    </location>
</feature>
<dbReference type="SUPFAM" id="SSF50978">
    <property type="entry name" value="WD40 repeat-like"/>
    <property type="match status" value="1"/>
</dbReference>
<feature type="compositionally biased region" description="Acidic residues" evidence="4">
    <location>
        <begin position="119"/>
        <end position="133"/>
    </location>
</feature>
<proteinExistence type="predicted"/>
<gene>
    <name evidence="5" type="ORF">DFQ27_003545</name>
</gene>
<protein>
    <recommendedName>
        <fullName evidence="7">WD40 repeat-like protein</fullName>
    </recommendedName>
</protein>
<dbReference type="InterPro" id="IPR051858">
    <property type="entry name" value="WD_repeat_GAD-1"/>
</dbReference>
<keyword evidence="2" id="KW-0677">Repeat</keyword>
<evidence type="ECO:0000313" key="5">
    <source>
        <dbReference type="EMBL" id="KAG0269420.1"/>
    </source>
</evidence>
<feature type="repeat" description="WD" evidence="3">
    <location>
        <begin position="149"/>
        <end position="181"/>
    </location>
</feature>
<dbReference type="Pfam" id="PF00400">
    <property type="entry name" value="WD40"/>
    <property type="match status" value="2"/>
</dbReference>
<accession>A0A9P6UBK8</accession>
<feature type="compositionally biased region" description="Basic and acidic residues" evidence="4">
    <location>
        <begin position="472"/>
        <end position="483"/>
    </location>
</feature>
<dbReference type="PROSITE" id="PS50082">
    <property type="entry name" value="WD_REPEATS_2"/>
    <property type="match status" value="2"/>
</dbReference>
<evidence type="ECO:0000256" key="4">
    <source>
        <dbReference type="SAM" id="MobiDB-lite"/>
    </source>
</evidence>
<dbReference type="PANTHER" id="PTHR16017:SF0">
    <property type="entry name" value="WD REPEAT-CONTAINING PROTEIN 70"/>
    <property type="match status" value="1"/>
</dbReference>
<dbReference type="InterPro" id="IPR019775">
    <property type="entry name" value="WD40_repeat_CS"/>
</dbReference>